<dbReference type="AlphaFoldDB" id="A0AA47NY51"/>
<accession>A0AA47NY51</accession>
<evidence type="ECO:0000259" key="1">
    <source>
        <dbReference type="PROSITE" id="PS50994"/>
    </source>
</evidence>
<dbReference type="PANTHER" id="PTHR47331:SF1">
    <property type="entry name" value="GAG-LIKE PROTEIN"/>
    <property type="match status" value="1"/>
</dbReference>
<reference evidence="2" key="1">
    <citation type="journal article" date="2023" name="Front. Mar. Sci.">
        <title>A new Merluccius polli reference genome to investigate the effects of global change in West African waters.</title>
        <authorList>
            <person name="Mateo J.L."/>
            <person name="Blanco-Fernandez C."/>
            <person name="Garcia-Vazquez E."/>
            <person name="Machado-Schiaffino G."/>
        </authorList>
    </citation>
    <scope>NUCLEOTIDE SEQUENCE</scope>
    <source>
        <strain evidence="2">C29</strain>
        <tissue evidence="2">Fin</tissue>
    </source>
</reference>
<feature type="domain" description="Integrase catalytic" evidence="1">
    <location>
        <begin position="848"/>
        <end position="1035"/>
    </location>
</feature>
<organism evidence="2 3">
    <name type="scientific">Merluccius polli</name>
    <name type="common">Benguela hake</name>
    <name type="synonym">Merluccius cadenati</name>
    <dbReference type="NCBI Taxonomy" id="89951"/>
    <lineage>
        <taxon>Eukaryota</taxon>
        <taxon>Metazoa</taxon>
        <taxon>Chordata</taxon>
        <taxon>Craniata</taxon>
        <taxon>Vertebrata</taxon>
        <taxon>Euteleostomi</taxon>
        <taxon>Actinopterygii</taxon>
        <taxon>Neopterygii</taxon>
        <taxon>Teleostei</taxon>
        <taxon>Neoteleostei</taxon>
        <taxon>Acanthomorphata</taxon>
        <taxon>Zeiogadaria</taxon>
        <taxon>Gadariae</taxon>
        <taxon>Gadiformes</taxon>
        <taxon>Gadoidei</taxon>
        <taxon>Merlucciidae</taxon>
        <taxon>Merluccius</taxon>
    </lineage>
</organism>
<dbReference type="SUPFAM" id="SSF56672">
    <property type="entry name" value="DNA/RNA polymerases"/>
    <property type="match status" value="1"/>
</dbReference>
<dbReference type="PANTHER" id="PTHR47331">
    <property type="entry name" value="PHD-TYPE DOMAIN-CONTAINING PROTEIN"/>
    <property type="match status" value="1"/>
</dbReference>
<dbReference type="Pfam" id="PF18701">
    <property type="entry name" value="DUF5641"/>
    <property type="match status" value="1"/>
</dbReference>
<dbReference type="InterPro" id="IPR008042">
    <property type="entry name" value="Retrotrans_Pao"/>
</dbReference>
<dbReference type="Pfam" id="PF17921">
    <property type="entry name" value="Integrase_H2C2"/>
    <property type="match status" value="1"/>
</dbReference>
<dbReference type="InterPro" id="IPR012337">
    <property type="entry name" value="RNaseH-like_sf"/>
</dbReference>
<evidence type="ECO:0000313" key="2">
    <source>
        <dbReference type="EMBL" id="KAK0143191.1"/>
    </source>
</evidence>
<dbReference type="Proteomes" id="UP001174136">
    <property type="component" value="Unassembled WGS sequence"/>
</dbReference>
<dbReference type="EMBL" id="JAOPHQ010003429">
    <property type="protein sequence ID" value="KAK0143191.1"/>
    <property type="molecule type" value="Genomic_DNA"/>
</dbReference>
<sequence length="1157" mass="132530">MATVTANRISLGDLQELLVSQYNTDFNERAYDEKSEMSVNDKKFLNIVNESVKMKEGHYCINLPFKADSITMPNNRVVAEQRLCNLKRKFKRDPNYQKEYTEFLSDVIHKGYAEKVPSAQLNRSDGKVWYIPHHGVYHPKKKTLRVVFDCGATFQGTSLNSELLQGPNLTNTLIGVLTRFREQPVALMADIQAMFHQVKVTESDTDFLRFLWWPQGKVDDAPVEYRMTVHLFGAVSSPSIANFALRKTAQDNASNFPPEVINTIMEHFYVDDCLKTLATELEAMELILNITELCHRGGFHLSKWISNSRAVLGAVPQEDRAKEIKDLDLSKDQLPMERALGLQWCVQRDSFKFNITISERPLTRRGILSMVSSVYDPLGFLSPLTLPAKLLLQELCRQDLGWDMTIPNTMSDQWTKWIGSLSQLTDFEVPCCFKPNDFGETVHNQIHHFSDASELGYGTVSYLRMTNAEGKIYVAFLMSKSRVAPLKRQTIPRLELAAAALSVKMDKMLKEELLPPTDRSVFWTDSTSVLKYISNDHTRFHTYVANRTSRIREATQVFQWRHIDTKRNPADDCSRGVSADRFMKNPRWISGPEFLWSSEEGWPKESIDNVELCEDDPEVRKSPTVNAIMQTCEERPTDKLLNHFSDWLKLRVAVAWILKVKEALKHCVQKRNDTKKGCKMTQRVTRMTKGCVTDNIKEAITVDDLIMAEKAILSYVQRQSFTEEINMLQEGAANVKKGSKIYRLDPVLDNGILRVGGRLRRTAMPEERKHPAILAKDHHVSTLILRHVHIQTGHGGRNHMLSEVRKTYWITNGNSAARKILSHCVTCRKHRGKAGEQKMADLPSERLVPDLPPFFNVGLDYFGPFEVRRGRSAVKRYGVIFTCMTSRAVHLEVACSLSTDSCINAIRRFLCRRGQARHLRSDNGTNLVGSERELREALKTLDQRKIHQTLMKDGVQWSFNPPTASHHGGLWERLIRMVRHVLCSVLNQQTLDDEGLNTVFCEVEAILNSRPITKVSGDPQDLEALTPNHILLLRTNPLLPPGVFSRSDQYHRRRWRQVQYIAELFWKRWLLEYLPLLQERQRWSRARRNFIPGDIVLIADNTAPRSSWLLGRIVEAKPDARGHVRIVKLKTKTSVLERPVSKICLLLEGEEGSVKKS</sequence>
<protein>
    <recommendedName>
        <fullName evidence="1">Integrase catalytic domain-containing protein</fullName>
    </recommendedName>
</protein>
<dbReference type="Gene3D" id="1.10.340.70">
    <property type="match status" value="1"/>
</dbReference>
<gene>
    <name evidence="2" type="ORF">N1851_018683</name>
</gene>
<proteinExistence type="predicted"/>
<dbReference type="GO" id="GO:0003676">
    <property type="term" value="F:nucleic acid binding"/>
    <property type="evidence" value="ECO:0007669"/>
    <property type="project" value="InterPro"/>
</dbReference>
<dbReference type="SUPFAM" id="SSF53098">
    <property type="entry name" value="Ribonuclease H-like"/>
    <property type="match status" value="1"/>
</dbReference>
<keyword evidence="3" id="KW-1185">Reference proteome</keyword>
<dbReference type="PROSITE" id="PS50994">
    <property type="entry name" value="INTEGRASE"/>
    <property type="match status" value="1"/>
</dbReference>
<name>A0AA47NY51_MERPO</name>
<dbReference type="CDD" id="cd01644">
    <property type="entry name" value="RT_pepA17"/>
    <property type="match status" value="1"/>
</dbReference>
<dbReference type="InterPro" id="IPR041588">
    <property type="entry name" value="Integrase_H2C2"/>
</dbReference>
<dbReference type="InterPro" id="IPR043502">
    <property type="entry name" value="DNA/RNA_pol_sf"/>
</dbReference>
<dbReference type="Gene3D" id="3.30.420.10">
    <property type="entry name" value="Ribonuclease H-like superfamily/Ribonuclease H"/>
    <property type="match status" value="1"/>
</dbReference>
<dbReference type="GO" id="GO:0015074">
    <property type="term" value="P:DNA integration"/>
    <property type="evidence" value="ECO:0007669"/>
    <property type="project" value="InterPro"/>
</dbReference>
<dbReference type="Pfam" id="PF05380">
    <property type="entry name" value="Peptidase_A17"/>
    <property type="match status" value="1"/>
</dbReference>
<dbReference type="InterPro" id="IPR001584">
    <property type="entry name" value="Integrase_cat-core"/>
</dbReference>
<comment type="caution">
    <text evidence="2">The sequence shown here is derived from an EMBL/GenBank/DDBJ whole genome shotgun (WGS) entry which is preliminary data.</text>
</comment>
<dbReference type="InterPro" id="IPR036397">
    <property type="entry name" value="RNaseH_sf"/>
</dbReference>
<evidence type="ECO:0000313" key="3">
    <source>
        <dbReference type="Proteomes" id="UP001174136"/>
    </source>
</evidence>
<dbReference type="InterPro" id="IPR040676">
    <property type="entry name" value="DUF5641"/>
</dbReference>